<dbReference type="SMART" id="SM00293">
    <property type="entry name" value="PWWP"/>
    <property type="match status" value="1"/>
</dbReference>
<feature type="domain" description="PWWP" evidence="2">
    <location>
        <begin position="25"/>
        <end position="91"/>
    </location>
</feature>
<dbReference type="Gene3D" id="2.30.30.140">
    <property type="match status" value="1"/>
</dbReference>
<evidence type="ECO:0000313" key="3">
    <source>
        <dbReference type="EMBL" id="KAF3324640.1"/>
    </source>
</evidence>
<keyword evidence="4" id="KW-1185">Reference proteome</keyword>
<proteinExistence type="predicted"/>
<feature type="compositionally biased region" description="Low complexity" evidence="1">
    <location>
        <begin position="285"/>
        <end position="296"/>
    </location>
</feature>
<comment type="caution">
    <text evidence="3">The sequence shown here is derived from an EMBL/GenBank/DDBJ whole genome shotgun (WGS) entry which is preliminary data.</text>
</comment>
<feature type="compositionally biased region" description="Basic and acidic residues" evidence="1">
    <location>
        <begin position="400"/>
        <end position="419"/>
    </location>
</feature>
<feature type="region of interest" description="Disordered" evidence="1">
    <location>
        <begin position="275"/>
        <end position="324"/>
    </location>
</feature>
<dbReference type="PROSITE" id="PS50812">
    <property type="entry name" value="PWWP"/>
    <property type="match status" value="1"/>
</dbReference>
<evidence type="ECO:0000259" key="2">
    <source>
        <dbReference type="PROSITE" id="PS50812"/>
    </source>
</evidence>
<feature type="region of interest" description="Disordered" evidence="1">
    <location>
        <begin position="549"/>
        <end position="585"/>
    </location>
</feature>
<gene>
    <name evidence="3" type="ORF">FCM35_KLT10797</name>
</gene>
<dbReference type="InterPro" id="IPR052657">
    <property type="entry name" value="PDP_family_Arabidopsis"/>
</dbReference>
<dbReference type="CDD" id="cd05162">
    <property type="entry name" value="PWWP"/>
    <property type="match status" value="1"/>
</dbReference>
<feature type="region of interest" description="Disordered" evidence="1">
    <location>
        <begin position="716"/>
        <end position="819"/>
    </location>
</feature>
<feature type="compositionally biased region" description="Basic and acidic residues" evidence="1">
    <location>
        <begin position="574"/>
        <end position="585"/>
    </location>
</feature>
<feature type="compositionally biased region" description="Basic residues" evidence="1">
    <location>
        <begin position="447"/>
        <end position="456"/>
    </location>
</feature>
<dbReference type="Pfam" id="PF00855">
    <property type="entry name" value="PWWP"/>
    <property type="match status" value="1"/>
</dbReference>
<dbReference type="PANTHER" id="PTHR10688">
    <property type="entry name" value="PWWP DOMAIN-CONTAINING PROTEIN"/>
    <property type="match status" value="1"/>
</dbReference>
<evidence type="ECO:0000313" key="4">
    <source>
        <dbReference type="Proteomes" id="UP000623129"/>
    </source>
</evidence>
<dbReference type="AlphaFoldDB" id="A0A833QD16"/>
<evidence type="ECO:0000256" key="1">
    <source>
        <dbReference type="SAM" id="MobiDB-lite"/>
    </source>
</evidence>
<feature type="compositionally biased region" description="Polar residues" evidence="1">
    <location>
        <begin position="554"/>
        <end position="567"/>
    </location>
</feature>
<dbReference type="PANTHER" id="PTHR10688:SF5">
    <property type="entry name" value="PWWP DOMAIN-CONTAINING PROTEIN 1-RELATED"/>
    <property type="match status" value="1"/>
</dbReference>
<dbReference type="Proteomes" id="UP000623129">
    <property type="component" value="Unassembled WGS sequence"/>
</dbReference>
<name>A0A833QD16_9POAL</name>
<dbReference type="OrthoDB" id="62853at2759"/>
<sequence>MASSFDQEATQDSENEDRPQKGLQVGDMVWGKVKSHPWWPGHILDESFAGSSVRKNRLAEGRKPNSVLVAFFGDSSYGWFDPSELMPFSPNFAELSDKATHKSFLNAVSEASDEASRRGALAVTCKCRDESNFAPTGVDNYFFVDVPGYELGGIYSLGQIEEARKLFDSAKAALFVTDLALGPIEAAAVYSKDESKGEESNGKEAVVTFMKMRAMMVGYRRAVFEERDDTYAQAFGVDPAKSNKSAGPDAQLQKRQERFTQRAVPLLGKLKIAETLGGSNKKRPASSSSSYSSAKTPKSKQKPKPKPLSQIQHQPRFKSTPSKKTAAIAAAVSVAATNDDNKYLLKRRDDAGPNTTPSSLPDLQYPLPIPDQPDTSFLVNSAAEPADINGTDGSYVLQKREREEEGEEKEKKPVKEKKALQKRKKLEGQSSAEPDVKSEGGEGSLEKKRKKKRKKPVVFSSMDLNTIQIVGDLQKLALEPLYGKERDAAAPVKHLVLNFRSAVYQKSLVNQAASGKSDVVKAEKLKVKKEKGVLAALASKPLVKKLGLKRPDKSSLTPGTSAASSPSVIGRKRGPSDRQEELTVKKQKKMDKIKALAIEKKAALANASKVIEEEKKKEIKVQKPELPLVPKVPSATALMMKFPLKTALPTIATLKAKLARFGPIDLSNTRVYWNSHMCKVTFRFKDDAKAALNYCNSNEIFGQAKVQYYIRELDPPPSQEIGTDSRALVEPVSVRPGSRTGAEPIETRPKPSLVTQPPKSILKKPGEDTGAPAGTGNGPRVKFMLDRTNSKTTRPELPPSTAIGSDGGSLTNKSSALPPPPPLVLRPPLVHPTHPPFNLRNLPPPPPLLAARPGAAQWTGEWKLAHEPVVPDIFDPVQSTRNGPFGGFEERKKEEVDISGQLVGLLRQCSDIVAKVKNSLGYLPYHPL</sequence>
<dbReference type="EMBL" id="SWLB01000021">
    <property type="protein sequence ID" value="KAF3324640.1"/>
    <property type="molecule type" value="Genomic_DNA"/>
</dbReference>
<feature type="region of interest" description="Disordered" evidence="1">
    <location>
        <begin position="1"/>
        <end position="24"/>
    </location>
</feature>
<reference evidence="3" key="1">
    <citation type="submission" date="2020-01" db="EMBL/GenBank/DDBJ databases">
        <title>Genome sequence of Kobresia littledalei, the first chromosome-level genome in the family Cyperaceae.</title>
        <authorList>
            <person name="Qu G."/>
        </authorList>
    </citation>
    <scope>NUCLEOTIDE SEQUENCE</scope>
    <source>
        <strain evidence="3">C.B.Clarke</strain>
        <tissue evidence="3">Leaf</tissue>
    </source>
</reference>
<dbReference type="InterPro" id="IPR000313">
    <property type="entry name" value="PWWP_dom"/>
</dbReference>
<feature type="region of interest" description="Disordered" evidence="1">
    <location>
        <begin position="343"/>
        <end position="377"/>
    </location>
</feature>
<protein>
    <recommendedName>
        <fullName evidence="2">PWWP domain-containing protein</fullName>
    </recommendedName>
</protein>
<dbReference type="SUPFAM" id="SSF63748">
    <property type="entry name" value="Tudor/PWWP/MBT"/>
    <property type="match status" value="1"/>
</dbReference>
<feature type="region of interest" description="Disordered" evidence="1">
    <location>
        <begin position="235"/>
        <end position="256"/>
    </location>
</feature>
<organism evidence="3 4">
    <name type="scientific">Carex littledalei</name>
    <dbReference type="NCBI Taxonomy" id="544730"/>
    <lineage>
        <taxon>Eukaryota</taxon>
        <taxon>Viridiplantae</taxon>
        <taxon>Streptophyta</taxon>
        <taxon>Embryophyta</taxon>
        <taxon>Tracheophyta</taxon>
        <taxon>Spermatophyta</taxon>
        <taxon>Magnoliopsida</taxon>
        <taxon>Liliopsida</taxon>
        <taxon>Poales</taxon>
        <taxon>Cyperaceae</taxon>
        <taxon>Cyperoideae</taxon>
        <taxon>Cariceae</taxon>
        <taxon>Carex</taxon>
        <taxon>Carex subgen. Euthyceras</taxon>
    </lineage>
</organism>
<accession>A0A833QD16</accession>
<feature type="region of interest" description="Disordered" evidence="1">
    <location>
        <begin position="400"/>
        <end position="456"/>
    </location>
</feature>
<feature type="compositionally biased region" description="Basic and acidic residues" evidence="1">
    <location>
        <begin position="434"/>
        <end position="446"/>
    </location>
</feature>